<dbReference type="EMBL" id="FOJX01000001">
    <property type="protein sequence ID" value="SFA70638.1"/>
    <property type="molecule type" value="Genomic_DNA"/>
</dbReference>
<feature type="domain" description="NADPH-dependent FMN reductase-like" evidence="3">
    <location>
        <begin position="1"/>
        <end position="117"/>
    </location>
</feature>
<gene>
    <name evidence="4" type="ORF">SAMN05216587_101203</name>
</gene>
<dbReference type="InterPro" id="IPR029039">
    <property type="entry name" value="Flavoprotein-like_sf"/>
</dbReference>
<dbReference type="PANTHER" id="PTHR43278:SF2">
    <property type="entry name" value="IRON-SULFUR FLAVOPROTEIN"/>
    <property type="match status" value="1"/>
</dbReference>
<evidence type="ECO:0000256" key="2">
    <source>
        <dbReference type="ARBA" id="ARBA00022643"/>
    </source>
</evidence>
<dbReference type="Gene3D" id="3.40.50.360">
    <property type="match status" value="1"/>
</dbReference>
<reference evidence="4 5" key="1">
    <citation type="submission" date="2016-10" db="EMBL/GenBank/DDBJ databases">
        <authorList>
            <person name="de Groot N.N."/>
        </authorList>
    </citation>
    <scope>NUCLEOTIDE SEQUENCE [LARGE SCALE GENOMIC DNA]</scope>
    <source>
        <strain evidence="4 5">L14</strain>
    </source>
</reference>
<dbReference type="SUPFAM" id="SSF52218">
    <property type="entry name" value="Flavoproteins"/>
    <property type="match status" value="1"/>
</dbReference>
<evidence type="ECO:0000256" key="1">
    <source>
        <dbReference type="ARBA" id="ARBA00022630"/>
    </source>
</evidence>
<evidence type="ECO:0000313" key="4">
    <source>
        <dbReference type="EMBL" id="SFA70638.1"/>
    </source>
</evidence>
<organism evidence="4 5">
    <name type="scientific">Selenomonas ruminantium</name>
    <dbReference type="NCBI Taxonomy" id="971"/>
    <lineage>
        <taxon>Bacteria</taxon>
        <taxon>Bacillati</taxon>
        <taxon>Bacillota</taxon>
        <taxon>Negativicutes</taxon>
        <taxon>Selenomonadales</taxon>
        <taxon>Selenomonadaceae</taxon>
        <taxon>Selenomonas</taxon>
    </lineage>
</organism>
<evidence type="ECO:0000313" key="5">
    <source>
        <dbReference type="Proteomes" id="UP000183843"/>
    </source>
</evidence>
<dbReference type="InterPro" id="IPR005025">
    <property type="entry name" value="FMN_Rdtase-like_dom"/>
</dbReference>
<keyword evidence="2" id="KW-0288">FMN</keyword>
<dbReference type="RefSeq" id="WP_074811788.1">
    <property type="nucleotide sequence ID" value="NZ_FOJX01000001.1"/>
</dbReference>
<dbReference type="PANTHER" id="PTHR43278">
    <property type="entry name" value="NAD(P)H-DEPENDENT FMN-CONTAINING OXIDOREDUCTASE YWQN-RELATED"/>
    <property type="match status" value="1"/>
</dbReference>
<proteinExistence type="predicted"/>
<keyword evidence="1" id="KW-0285">Flavoprotein</keyword>
<name>A0A1I0V2T6_SELRU</name>
<dbReference type="GO" id="GO:0016491">
    <property type="term" value="F:oxidoreductase activity"/>
    <property type="evidence" value="ECO:0007669"/>
    <property type="project" value="InterPro"/>
</dbReference>
<dbReference type="InterPro" id="IPR051796">
    <property type="entry name" value="ISF_SsuE-like"/>
</dbReference>
<sequence length="170" mass="19015">MKIAILNGSPRTKNTAAMVNAFAEGAKEAGHEVDILHVGKMQIKECLGCEYCHKKGNGTCIQKDDMQNVLPMLNEADMLVFATPVYYRSITTHLSVVIHRMYPIGKSKKATKSALLVSSLNPGTWKSIEFYYRDLLELIGLEDCGIRTLYGEERESEEKLAEIRAFAKTL</sequence>
<dbReference type="Pfam" id="PF03358">
    <property type="entry name" value="FMN_red"/>
    <property type="match status" value="1"/>
</dbReference>
<dbReference type="Proteomes" id="UP000183843">
    <property type="component" value="Unassembled WGS sequence"/>
</dbReference>
<dbReference type="AlphaFoldDB" id="A0A1I0V2T6"/>
<accession>A0A1I0V2T6</accession>
<evidence type="ECO:0000259" key="3">
    <source>
        <dbReference type="Pfam" id="PF03358"/>
    </source>
</evidence>
<protein>
    <submittedName>
        <fullName evidence="4">NADPH-dependent FMN reductase</fullName>
    </submittedName>
</protein>